<organism evidence="1">
    <name type="scientific">Archaeoglobus fulgidus</name>
    <dbReference type="NCBI Taxonomy" id="2234"/>
    <lineage>
        <taxon>Archaea</taxon>
        <taxon>Methanobacteriati</taxon>
        <taxon>Methanobacteriota</taxon>
        <taxon>Archaeoglobi</taxon>
        <taxon>Archaeoglobales</taxon>
        <taxon>Archaeoglobaceae</taxon>
        <taxon>Archaeoglobus</taxon>
    </lineage>
</organism>
<dbReference type="EMBL" id="DSYZ01000038">
    <property type="protein sequence ID" value="HGT82414.1"/>
    <property type="molecule type" value="Genomic_DNA"/>
</dbReference>
<gene>
    <name evidence="1" type="ORF">ENT52_01630</name>
</gene>
<proteinExistence type="predicted"/>
<dbReference type="AlphaFoldDB" id="A0A7J3M2E3"/>
<reference evidence="1" key="1">
    <citation type="journal article" date="2020" name="mSystems">
        <title>Genome- and Community-Level Interaction Insights into Carbon Utilization and Element Cycling Functions of Hydrothermarchaeota in Hydrothermal Sediment.</title>
        <authorList>
            <person name="Zhou Z."/>
            <person name="Liu Y."/>
            <person name="Xu W."/>
            <person name="Pan J."/>
            <person name="Luo Z.H."/>
            <person name="Li M."/>
        </authorList>
    </citation>
    <scope>NUCLEOTIDE SEQUENCE [LARGE SCALE GENOMIC DNA]</scope>
    <source>
        <strain evidence="1">SpSt-587</strain>
    </source>
</reference>
<comment type="caution">
    <text evidence="1">The sequence shown here is derived from an EMBL/GenBank/DDBJ whole genome shotgun (WGS) entry which is preliminary data.</text>
</comment>
<sequence>MKEEIKKELETLKMMIKNWKESYKEIGGIDSLEDFRFEIDEIVYPYLRNLYITGHITFEELQEFMRFCDEELSQIEKFIKRKVKEKT</sequence>
<accession>A0A7J3M2E3</accession>
<name>A0A7J3M2E3_ARCFL</name>
<protein>
    <submittedName>
        <fullName evidence="1">Uncharacterized protein</fullName>
    </submittedName>
</protein>
<evidence type="ECO:0000313" key="1">
    <source>
        <dbReference type="EMBL" id="HGT82414.1"/>
    </source>
</evidence>